<dbReference type="EC" id="5.4.99.12" evidence="6"/>
<evidence type="ECO:0000259" key="7">
    <source>
        <dbReference type="Pfam" id="PF01416"/>
    </source>
</evidence>
<dbReference type="SUPFAM" id="SSF55120">
    <property type="entry name" value="Pseudouridine synthase"/>
    <property type="match status" value="1"/>
</dbReference>
<dbReference type="HAMAP" id="MF_00171">
    <property type="entry name" value="TruA"/>
    <property type="match status" value="1"/>
</dbReference>
<evidence type="ECO:0000256" key="1">
    <source>
        <dbReference type="ARBA" id="ARBA00009375"/>
    </source>
</evidence>
<dbReference type="GO" id="GO:0031119">
    <property type="term" value="P:tRNA pseudouridine synthesis"/>
    <property type="evidence" value="ECO:0007669"/>
    <property type="project" value="TreeGrafter"/>
</dbReference>
<evidence type="ECO:0000313" key="9">
    <source>
        <dbReference type="Proteomes" id="UP000243217"/>
    </source>
</evidence>
<evidence type="ECO:0000256" key="4">
    <source>
        <dbReference type="PIRSR" id="PIRSR001430-1"/>
    </source>
</evidence>
<dbReference type="GO" id="GO:0003723">
    <property type="term" value="F:RNA binding"/>
    <property type="evidence" value="ECO:0007669"/>
    <property type="project" value="InterPro"/>
</dbReference>
<reference evidence="8 9" key="1">
    <citation type="journal article" date="2014" name="Genome Biol. Evol.">
        <title>The secreted proteins of Achlya hypogyna and Thraustotheca clavata identify the ancestral oomycete secretome and reveal gene acquisitions by horizontal gene transfer.</title>
        <authorList>
            <person name="Misner I."/>
            <person name="Blouin N."/>
            <person name="Leonard G."/>
            <person name="Richards T.A."/>
            <person name="Lane C.E."/>
        </authorList>
    </citation>
    <scope>NUCLEOTIDE SEQUENCE [LARGE SCALE GENOMIC DNA]</scope>
    <source>
        <strain evidence="8 9">ATCC 34112</strain>
    </source>
</reference>
<dbReference type="PIRSF" id="PIRSF001430">
    <property type="entry name" value="tRNA_psdUrid_synth"/>
    <property type="match status" value="1"/>
</dbReference>
<dbReference type="PANTHER" id="PTHR11142:SF0">
    <property type="entry name" value="TRNA PSEUDOURIDINE SYNTHASE-LIKE 1"/>
    <property type="match status" value="1"/>
</dbReference>
<keyword evidence="2 6" id="KW-0819">tRNA processing</keyword>
<feature type="domain" description="Pseudouridine synthase I TruA alpha/beta" evidence="7">
    <location>
        <begin position="178"/>
        <end position="275"/>
    </location>
</feature>
<dbReference type="Gene3D" id="3.30.70.660">
    <property type="entry name" value="Pseudouridine synthase I, catalytic domain, C-terminal subdomain"/>
    <property type="match status" value="1"/>
</dbReference>
<dbReference type="EMBL" id="JNBS01001856">
    <property type="protein sequence ID" value="OQR98397.1"/>
    <property type="molecule type" value="Genomic_DNA"/>
</dbReference>
<accession>A0A1V9ZK97</accession>
<evidence type="ECO:0000256" key="5">
    <source>
        <dbReference type="PIRSR" id="PIRSR001430-2"/>
    </source>
</evidence>
<feature type="active site" description="Nucleophile" evidence="4">
    <location>
        <position position="78"/>
    </location>
</feature>
<sequence>MARTKRKFANERSYGSLLPTTAEKKLYRITLAYDGKNFKGFQAQENNINPRTVQATVENAILRTTGEIVRVNGASRTDKGVHARGQVASFQSAVEVASPNVLLQALNNRLPEDVAGVNLEVIDDSFDPRKHSSHKCYTYKLYCGNVRQILGREYAWQLCKPLNLTKMQEAAKLLVSDDGPRDFSAFTPTRYLDADANTLCHIIRVDIKKTDDEIVITFEGDRFLYKMIRIMVGLLVDVGLEKKDVEHVVAMVQSTERIESEGAPAQGLVLEWIKY</sequence>
<evidence type="ECO:0000313" key="8">
    <source>
        <dbReference type="EMBL" id="OQR98397.1"/>
    </source>
</evidence>
<keyword evidence="9" id="KW-1185">Reference proteome</keyword>
<dbReference type="STRING" id="74557.A0A1V9ZK97"/>
<proteinExistence type="inferred from homology"/>
<evidence type="ECO:0000256" key="3">
    <source>
        <dbReference type="ARBA" id="ARBA00023235"/>
    </source>
</evidence>
<dbReference type="NCBIfam" id="TIGR00071">
    <property type="entry name" value="hisT_truA"/>
    <property type="match status" value="1"/>
</dbReference>
<dbReference type="InterPro" id="IPR020103">
    <property type="entry name" value="PsdUridine_synth_cat_dom_sf"/>
</dbReference>
<protein>
    <recommendedName>
        <fullName evidence="6">tRNA pseudouridine synthase</fullName>
        <ecNumber evidence="6">5.4.99.12</ecNumber>
    </recommendedName>
</protein>
<dbReference type="GO" id="GO:0160147">
    <property type="term" value="F:tRNA pseudouridine(38-40) synthase activity"/>
    <property type="evidence" value="ECO:0007669"/>
    <property type="project" value="UniProtKB-EC"/>
</dbReference>
<comment type="catalytic activity">
    <reaction evidence="6">
        <text>uridine(38/39/40) in tRNA = pseudouridine(38/39/40) in tRNA</text>
        <dbReference type="Rhea" id="RHEA:22376"/>
        <dbReference type="Rhea" id="RHEA-COMP:10085"/>
        <dbReference type="Rhea" id="RHEA-COMP:10087"/>
        <dbReference type="ChEBI" id="CHEBI:65314"/>
        <dbReference type="ChEBI" id="CHEBI:65315"/>
        <dbReference type="EC" id="5.4.99.12"/>
    </reaction>
</comment>
<feature type="binding site" evidence="5">
    <location>
        <position position="137"/>
    </location>
    <ligand>
        <name>substrate</name>
    </ligand>
</feature>
<dbReference type="Proteomes" id="UP000243217">
    <property type="component" value="Unassembled WGS sequence"/>
</dbReference>
<dbReference type="InterPro" id="IPR020095">
    <property type="entry name" value="PsdUridine_synth_TruA_C"/>
</dbReference>
<keyword evidence="3 6" id="KW-0413">Isomerase</keyword>
<feature type="domain" description="Pseudouridine synthase I TruA alpha/beta" evidence="7">
    <location>
        <begin position="32"/>
        <end position="119"/>
    </location>
</feature>
<comment type="similarity">
    <text evidence="1 6">Belongs to the tRNA pseudouridine synthase TruA family.</text>
</comment>
<dbReference type="PANTHER" id="PTHR11142">
    <property type="entry name" value="PSEUDOURIDYLATE SYNTHASE"/>
    <property type="match status" value="1"/>
</dbReference>
<evidence type="ECO:0000256" key="6">
    <source>
        <dbReference type="RuleBase" id="RU003792"/>
    </source>
</evidence>
<dbReference type="Pfam" id="PF01416">
    <property type="entry name" value="PseudoU_synth_1"/>
    <property type="match status" value="2"/>
</dbReference>
<dbReference type="InterPro" id="IPR020094">
    <property type="entry name" value="TruA/RsuA/RluB/E/F_N"/>
</dbReference>
<comment type="caution">
    <text evidence="8">The sequence shown here is derived from an EMBL/GenBank/DDBJ whole genome shotgun (WGS) entry which is preliminary data.</text>
</comment>
<dbReference type="AlphaFoldDB" id="A0A1V9ZK97"/>
<dbReference type="InterPro" id="IPR001406">
    <property type="entry name" value="PsdUridine_synth_TruA"/>
</dbReference>
<dbReference type="OrthoDB" id="271910at2759"/>
<dbReference type="Gene3D" id="3.30.70.580">
    <property type="entry name" value="Pseudouridine synthase I, catalytic domain, N-terminal subdomain"/>
    <property type="match status" value="1"/>
</dbReference>
<dbReference type="InterPro" id="IPR020097">
    <property type="entry name" value="PsdUridine_synth_TruA_a/b_dom"/>
</dbReference>
<evidence type="ECO:0000256" key="2">
    <source>
        <dbReference type="ARBA" id="ARBA00022694"/>
    </source>
</evidence>
<dbReference type="CDD" id="cd02570">
    <property type="entry name" value="PseudoU_synth_EcTruA"/>
    <property type="match status" value="1"/>
</dbReference>
<organism evidence="8 9">
    <name type="scientific">Thraustotheca clavata</name>
    <dbReference type="NCBI Taxonomy" id="74557"/>
    <lineage>
        <taxon>Eukaryota</taxon>
        <taxon>Sar</taxon>
        <taxon>Stramenopiles</taxon>
        <taxon>Oomycota</taxon>
        <taxon>Saprolegniomycetes</taxon>
        <taxon>Saprolegniales</taxon>
        <taxon>Achlyaceae</taxon>
        <taxon>Thraustotheca</taxon>
    </lineage>
</organism>
<gene>
    <name evidence="8" type="ORF">THRCLA_06719</name>
</gene>
<name>A0A1V9ZK97_9STRA</name>